<evidence type="ECO:0000256" key="4">
    <source>
        <dbReference type="ARBA" id="ARBA00022723"/>
    </source>
</evidence>
<dbReference type="SUPFAM" id="SSF56770">
    <property type="entry name" value="HydA/Nqo6-like"/>
    <property type="match status" value="1"/>
</dbReference>
<dbReference type="GO" id="GO:0048038">
    <property type="term" value="F:quinone binding"/>
    <property type="evidence" value="ECO:0007669"/>
    <property type="project" value="InterPro"/>
</dbReference>
<evidence type="ECO:0000256" key="5">
    <source>
        <dbReference type="ARBA" id="ARBA00023004"/>
    </source>
</evidence>
<evidence type="ECO:0000313" key="8">
    <source>
        <dbReference type="EMBL" id="QIR26450.1"/>
    </source>
</evidence>
<evidence type="ECO:0000259" key="7">
    <source>
        <dbReference type="Pfam" id="PF01058"/>
    </source>
</evidence>
<name>A0A6G9RHR8_9ENTR</name>
<comment type="similarity">
    <text evidence="2">Belongs to the complex I 20 kDa subunit family.</text>
</comment>
<keyword evidence="6" id="KW-0411">Iron-sulfur</keyword>
<dbReference type="Gene3D" id="3.40.50.12280">
    <property type="match status" value="1"/>
</dbReference>
<proteinExistence type="inferred from homology"/>
<gene>
    <name evidence="8" type="ORF">GY169_06315</name>
</gene>
<dbReference type="GO" id="GO:0046872">
    <property type="term" value="F:metal ion binding"/>
    <property type="evidence" value="ECO:0007669"/>
    <property type="project" value="UniProtKB-KW"/>
</dbReference>
<dbReference type="NCBIfam" id="NF005012">
    <property type="entry name" value="PRK06411.1"/>
    <property type="match status" value="1"/>
</dbReference>
<evidence type="ECO:0000256" key="1">
    <source>
        <dbReference type="ARBA" id="ARBA00001966"/>
    </source>
</evidence>
<keyword evidence="5" id="KW-0408">Iron</keyword>
<protein>
    <submittedName>
        <fullName evidence="8">NADH-quinone oxidoreductase subunit B family protein</fullName>
    </submittedName>
</protein>
<dbReference type="InterPro" id="IPR006137">
    <property type="entry name" value="NADH_UbQ_OxRdtase-like_20kDa"/>
</dbReference>
<dbReference type="InterPro" id="IPR006138">
    <property type="entry name" value="NADH_UQ_OxRdtase_20Kd_su"/>
</dbReference>
<dbReference type="GO" id="GO:0051539">
    <property type="term" value="F:4 iron, 4 sulfur cluster binding"/>
    <property type="evidence" value="ECO:0007669"/>
    <property type="project" value="UniProtKB-KW"/>
</dbReference>
<dbReference type="GO" id="GO:0008137">
    <property type="term" value="F:NADH dehydrogenase (ubiquinone) activity"/>
    <property type="evidence" value="ECO:0007669"/>
    <property type="project" value="InterPro"/>
</dbReference>
<accession>A0A6G9RHR8</accession>
<dbReference type="AlphaFoldDB" id="A0A6G9RHR8"/>
<comment type="cofactor">
    <cofactor evidence="1">
        <name>[4Fe-4S] cluster</name>
        <dbReference type="ChEBI" id="CHEBI:49883"/>
    </cofactor>
</comment>
<feature type="domain" description="NADH:ubiquinone oxidoreductase-like 20kDa subunit" evidence="7">
    <location>
        <begin position="47"/>
        <end position="155"/>
    </location>
</feature>
<evidence type="ECO:0000256" key="6">
    <source>
        <dbReference type="ARBA" id="ARBA00023014"/>
    </source>
</evidence>
<dbReference type="KEGG" id="kgn:GY169_06315"/>
<dbReference type="PANTHER" id="PTHR42989:SF1">
    <property type="entry name" value="FORMATE HYDROGENLYASE SUBUNIT 7-RELATED"/>
    <property type="match status" value="1"/>
</dbReference>
<evidence type="ECO:0000256" key="3">
    <source>
        <dbReference type="ARBA" id="ARBA00022485"/>
    </source>
</evidence>
<keyword evidence="4" id="KW-0479">Metal-binding</keyword>
<dbReference type="Pfam" id="PF01058">
    <property type="entry name" value="Oxidored_q6"/>
    <property type="match status" value="1"/>
</dbReference>
<organism evidence="8 9">
    <name type="scientific">Kluyvera genomosp. 3</name>
    <dbReference type="NCBI Taxonomy" id="2774055"/>
    <lineage>
        <taxon>Bacteria</taxon>
        <taxon>Pseudomonadati</taxon>
        <taxon>Pseudomonadota</taxon>
        <taxon>Gammaproteobacteria</taxon>
        <taxon>Enterobacterales</taxon>
        <taxon>Enterobacteriaceae</taxon>
        <taxon>Kluyvera</taxon>
    </lineage>
</organism>
<keyword evidence="3" id="KW-0004">4Fe-4S</keyword>
<dbReference type="Proteomes" id="UP000503580">
    <property type="component" value="Chromosome"/>
</dbReference>
<dbReference type="PROSITE" id="PS01150">
    <property type="entry name" value="COMPLEX1_20K"/>
    <property type="match status" value="1"/>
</dbReference>
<dbReference type="PANTHER" id="PTHR42989">
    <property type="entry name" value="HYDROGENASE-4 COMPONENT I"/>
    <property type="match status" value="1"/>
</dbReference>
<keyword evidence="9" id="KW-1185">Reference proteome</keyword>
<reference evidence="8 9" key="1">
    <citation type="submission" date="2020-02" db="EMBL/GenBank/DDBJ databases">
        <title>Whole genome PO2S7.</title>
        <authorList>
            <person name="Singha K.M."/>
        </authorList>
    </citation>
    <scope>NUCLEOTIDE SEQUENCE [LARGE SCALE GENOMIC DNA]</scope>
    <source>
        <strain evidence="8 9">PO2S7</strain>
    </source>
</reference>
<evidence type="ECO:0000256" key="2">
    <source>
        <dbReference type="ARBA" id="ARBA00009173"/>
    </source>
</evidence>
<dbReference type="EMBL" id="CP050321">
    <property type="protein sequence ID" value="QIR26450.1"/>
    <property type="molecule type" value="Genomic_DNA"/>
</dbReference>
<sequence>MNTPQVVHPHHTSQPLIIDEQTQAMKRLLLKDIRRSAYVYRVDCGGCNGCEIEIFSAITPLFDAERFGIKVVASPRHADILLFTGAVTRAMRMPALRAYHAAPDRKICISYGACGISGGIFHDLYCVWGGSDTIVPIDVWIPGCPPTPAATIHGFAVALGLLQQKIHAEECVNASEPAQLRQPSIASALRIAIEREARRLAGYRQGTEICNGLFNTLREDPSGELVDIWLQQADDPRLNDIVHQLLRILEAQRG</sequence>
<evidence type="ECO:0000313" key="9">
    <source>
        <dbReference type="Proteomes" id="UP000503580"/>
    </source>
</evidence>
<dbReference type="RefSeq" id="WP_167575263.1">
    <property type="nucleotide sequence ID" value="NZ_CP050321.1"/>
</dbReference>
<dbReference type="InterPro" id="IPR052375">
    <property type="entry name" value="Complex_I_20kDa-like"/>
</dbReference>